<dbReference type="AlphaFoldDB" id="A0A8E2I359"/>
<comment type="caution">
    <text evidence="2">The sequence shown here is derived from an EMBL/GenBank/DDBJ whole genome shotgun (WGS) entry which is preliminary data.</text>
</comment>
<dbReference type="PANTHER" id="PTHR43681">
    <property type="entry name" value="TRANSMEMBRANE GTPASE FZO"/>
    <property type="match status" value="1"/>
</dbReference>
<reference evidence="2 3" key="1">
    <citation type="submission" date="2017-01" db="EMBL/GenBank/DDBJ databases">
        <title>Draft genome sequence of Bacillus oleronius.</title>
        <authorList>
            <person name="Allam M."/>
        </authorList>
    </citation>
    <scope>NUCLEOTIDE SEQUENCE [LARGE SCALE GENOMIC DNA]</scope>
    <source>
        <strain evidence="2 3">DSM 9356</strain>
    </source>
</reference>
<keyword evidence="1" id="KW-0802">TPR repeat</keyword>
<evidence type="ECO:0000313" key="3">
    <source>
        <dbReference type="Proteomes" id="UP000189761"/>
    </source>
</evidence>
<protein>
    <recommendedName>
        <fullName evidence="4">GTP-binding protein</fullName>
    </recommendedName>
</protein>
<evidence type="ECO:0008006" key="4">
    <source>
        <dbReference type="Google" id="ProtNLM"/>
    </source>
</evidence>
<accession>A0A8E2I359</accession>
<evidence type="ECO:0000256" key="1">
    <source>
        <dbReference type="PROSITE-ProRule" id="PRU00339"/>
    </source>
</evidence>
<evidence type="ECO:0000313" key="2">
    <source>
        <dbReference type="EMBL" id="OOP65879.1"/>
    </source>
</evidence>
<organism evidence="2 3">
    <name type="scientific">Heyndrickxia oleronia</name>
    <dbReference type="NCBI Taxonomy" id="38875"/>
    <lineage>
        <taxon>Bacteria</taxon>
        <taxon>Bacillati</taxon>
        <taxon>Bacillota</taxon>
        <taxon>Bacilli</taxon>
        <taxon>Bacillales</taxon>
        <taxon>Bacillaceae</taxon>
        <taxon>Heyndrickxia</taxon>
    </lineage>
</organism>
<dbReference type="InterPro" id="IPR051943">
    <property type="entry name" value="TRAFAC_Dynamin-like_GTPase"/>
</dbReference>
<dbReference type="Proteomes" id="UP000189761">
    <property type="component" value="Unassembled WGS sequence"/>
</dbReference>
<dbReference type="SUPFAM" id="SSF48452">
    <property type="entry name" value="TPR-like"/>
    <property type="match status" value="1"/>
</dbReference>
<dbReference type="EMBL" id="MTLA01000429">
    <property type="protein sequence ID" value="OOP65879.1"/>
    <property type="molecule type" value="Genomic_DNA"/>
</dbReference>
<feature type="repeat" description="TPR" evidence="1">
    <location>
        <begin position="113"/>
        <end position="146"/>
    </location>
</feature>
<dbReference type="Gene3D" id="1.25.40.10">
    <property type="entry name" value="Tetratricopeptide repeat domain"/>
    <property type="match status" value="1"/>
</dbReference>
<proteinExistence type="predicted"/>
<dbReference type="Gene3D" id="3.40.50.300">
    <property type="entry name" value="P-loop containing nucleotide triphosphate hydrolases"/>
    <property type="match status" value="1"/>
</dbReference>
<keyword evidence="3" id="KW-1185">Reference proteome</keyword>
<sequence>MTLEEVLIVTQYYKYTFMKEGVIDPPVRVLGEAYVIENQKEFSDLSFIRYAQGEVYFHNKDFESAIFKWENINNELEPWAKKNMADAYFELGLFSAAEDLYHSITSDSQVLTTELSLKLFNVYNVQGKMDKAVETIKEAVAYNPDHLDVATIAREFFEENEDWNNAVELAVNSASSTVSMDWFEILKRYSDEGKTKQFPPSYFSKVLTVLYIENQYLFEKLVSSLWRSYQTEAKDVYIDWIKEINLLLINMEDSSSNVWSELSQLYFDTYSGLLNGELLVKELSTIIPYHLENWLKIADSSKQLVASASVLAWEEIFPSTFNQDVIRNAETLIIQSTGDIDVLEESLKLFQSILHWAELQDMQVDYSLKWMVRELLDLGVHHLLVTGSTESGKTDWVNSILGGQILGTPSASVIMYKDHDDLEIAEITENGMNPIDSISEFHDAISKRMLIECKRPADILNKNQITIIEAPSVKEERSVKEFLLADTIVAVLNPDEYNWDEITELQNQSENVPIHFVISQSENLYNEQKITLLKEELHSRYPYAKVFINKNSNQQYELDQFIQNITKEIYVEEARTLKILGSIRLLMSTILGKRVEMENALNDSIKWDEDMIAKLGGAIHQLQDLESEKIKSITGSYQFIKNEIKQELSESIPKILKGCSSLINESSDFRKLHLELNEEMNSRIQGHLYSKVMPYFYTSIRSWIANAEEEFYQSRIFLEEMRNGFNTLYGKDQLQLHTDSKIIDDWRRDAERMKNGIRMEKVNILLRHTPSQVLLKSAGKLLGSLTQNKSMLSSRYKKFIENEDYQAIVDLVTEKFLVQFELFETAIERDVSMFFQEPLSELEKTVQQTLISRKENENRLNKMKSNPELFQDPLTLFKVKLRQYEWIVDVNKEISLVR</sequence>
<gene>
    <name evidence="2" type="ORF">BWZ43_23915</name>
</gene>
<dbReference type="InterPro" id="IPR027417">
    <property type="entry name" value="P-loop_NTPase"/>
</dbReference>
<dbReference type="PANTHER" id="PTHR43681:SF1">
    <property type="entry name" value="SARCALUMENIN"/>
    <property type="match status" value="1"/>
</dbReference>
<name>A0A8E2I359_9BACI</name>
<dbReference type="SUPFAM" id="SSF52540">
    <property type="entry name" value="P-loop containing nucleoside triphosphate hydrolases"/>
    <property type="match status" value="1"/>
</dbReference>
<dbReference type="InterPro" id="IPR011990">
    <property type="entry name" value="TPR-like_helical_dom_sf"/>
</dbReference>
<dbReference type="PROSITE" id="PS50005">
    <property type="entry name" value="TPR"/>
    <property type="match status" value="1"/>
</dbReference>
<dbReference type="InterPro" id="IPR019734">
    <property type="entry name" value="TPR_rpt"/>
</dbReference>